<evidence type="ECO:0000259" key="12">
    <source>
        <dbReference type="Pfam" id="PF01055"/>
    </source>
</evidence>
<comment type="similarity">
    <text evidence="3">Belongs to the glycosyl hydrolase 31 family.</text>
</comment>
<sequence>MYQCKHIYNAVQCCLCYQITDANQARFEVPHEHVQSLSDTPNGPLKYRLELIQKPFGLKVWRTTSPEKLLFDTTFGPLVFADQYLQLSAKLPSHNIYGLGEHVHQTFRHDTKWKTWPIFTRDAFPNGGTHNLYGHYPYFTCLEDTSGQSFGVFLMNSNAMEVTIQPAPAVTFRTIGGVLDFYILVGETPEAVVDEFTKLIGRPFIPPYWSLGFQLSRWDYGSLEEVKKVVERNRQADLPYDVQYTDIDYMENKKIFTYDMDKFAELPQFADYMHDKGQKYIVILDPAVSTGQRINGPYDSLERGHAAKVWVTEPDGVTPLLGEVWPGETVFPDYTNQACIDWWVDEISRFHKEVKHDALWIDMNEVANFIKGGIKGCADNKLNYPPFTPCILDDLMYSKTLCMDAKHKWGDHYDVHSLYGYSMVLATDKASKAVFGTSRSMVFTRSSFPGVGKYSGHWLGDNGANWNDIKWAIPGMLEFNLFGIPYIGADICGFFDNSTEELCTRWMQVGAFYPFSRNHNAQGYADQDPVAYGIDSLVVTTSRHYLNIRYTLLPYLYTLFYKAHVNGETVVRPVMHEFYSDIETWAVHKQFMWGAHLLITPVLDPGVELVEAYIPDAIWYNFETGVKITDRKATINMHLPADKIGLHLRGGGILPVQRPNVTTTYSRLHPMGLIIALDDNKAASGELFWDDGDSRVAHNEYTDPNNLKFEKITVMGVNTAPALVRVSDGNTVITLNVLHLENLELDLGKDYTVNWESKISVNIDCYPEGDENQAKCEARGCIWEVRETIFSIQPCHFQIVCTLYTESEYFTASGITVDIDRNTEFPSQRSRSRDISKLRVDITYLSGRSLRWKIFDPYNARYEVPIHLDLPATPETDETKREYRVQINNQPFGIQVIRKESNEMIWDSAVPGFTFSDQLLQISTILPSDYVYGFGETEHPTYKHDLNYQKYGLFAKDQPPGYKLNSYGVHPFYMGLEKSKSAHGVLLLNSNAMGYIILGQLIMIGRPVLPAYWSLGFQLCRYGYASDTEIADLYRDMKAAQIPYDVQYADIDYMERQMDFTLDQVNFKELPALVDQMRAEGMRFIFILDPAIAGNETKGSYPAFDTGIEKDIFIKWPAEFSSDIVWGKVWPDYPNVTVDNSLDWDTQVELFRAFAAFPDFFKNSTAEWWGEQIKDFYNNIMKFDGLWIDMNEPASFVHGTVGENCLGNEDLENPPYMPPLESKLRGLKHKTLCMNSEQILASGTHVKHYDVHNLYVFCPPYSLFTTGKRGVVVTRSTYPSSGRWAGHWLGDNYSAWDQLLKSIIGMCLVVLGKISITGADICGFFNTAENEMCLRWMQLGAFYPFSRNHNTINMPRQDPVAWGPEFAAMSRDVLNIRYTLLPYLYTLMYEAHVHGNTVVRPLLHEFVTDEKTWDIDRQFLWGPALLITPALDPGEAVGVQGQFVDMDTPLTKINLHVRAGHILPWQKPENNTHYSRLNPLGLIVALNDEGVAHGSLFWDDGEGISEFCLCVCVCVCVCVCRDGNHEELNGFDFS</sequence>
<organism evidence="15 16">
    <name type="scientific">Sinocyclocheilus anshuiensis</name>
    <dbReference type="NCBI Taxonomy" id="1608454"/>
    <lineage>
        <taxon>Eukaryota</taxon>
        <taxon>Metazoa</taxon>
        <taxon>Chordata</taxon>
        <taxon>Craniata</taxon>
        <taxon>Vertebrata</taxon>
        <taxon>Euteleostomi</taxon>
        <taxon>Actinopterygii</taxon>
        <taxon>Neopterygii</taxon>
        <taxon>Teleostei</taxon>
        <taxon>Ostariophysi</taxon>
        <taxon>Cypriniformes</taxon>
        <taxon>Cyprinidae</taxon>
        <taxon>Cyprininae</taxon>
        <taxon>Sinocyclocheilus</taxon>
    </lineage>
</organism>
<dbReference type="GO" id="GO:0005975">
    <property type="term" value="P:carbohydrate metabolic process"/>
    <property type="evidence" value="ECO:0007669"/>
    <property type="project" value="InterPro"/>
</dbReference>
<name>A0A671L249_9TELE</name>
<dbReference type="GO" id="GO:0030246">
    <property type="term" value="F:carbohydrate binding"/>
    <property type="evidence" value="ECO:0007669"/>
    <property type="project" value="InterPro"/>
</dbReference>
<dbReference type="InterPro" id="IPR011013">
    <property type="entry name" value="Gal_mutarotase_sf_dom"/>
</dbReference>
<gene>
    <name evidence="15" type="primary">LOC107660689</name>
</gene>
<keyword evidence="10" id="KW-0326">Glycosidase</keyword>
<dbReference type="Gene3D" id="3.20.20.80">
    <property type="entry name" value="Glycosidases"/>
    <property type="match status" value="2"/>
</dbReference>
<evidence type="ECO:0000313" key="16">
    <source>
        <dbReference type="Proteomes" id="UP000472260"/>
    </source>
</evidence>
<dbReference type="SUPFAM" id="SSF51445">
    <property type="entry name" value="(Trans)glycosidases"/>
    <property type="match status" value="2"/>
</dbReference>
<dbReference type="InterPro" id="IPR000322">
    <property type="entry name" value="Glyco_hydro_31_TIM"/>
</dbReference>
<dbReference type="Proteomes" id="UP000472260">
    <property type="component" value="Unassembled WGS sequence"/>
</dbReference>
<comment type="catalytic activity">
    <reaction evidence="1">
        <text>Hydrolysis of terminal, non-reducing (1-&gt;4)-linked alpha-D-glucose residues with release of alpha-D-glucose.</text>
        <dbReference type="EC" id="3.2.1.20"/>
    </reaction>
</comment>
<dbReference type="PANTHER" id="PTHR22762:SF133">
    <property type="entry name" value="P-TYPE DOMAIN-CONTAINING PROTEIN"/>
    <property type="match status" value="1"/>
</dbReference>
<dbReference type="CDD" id="cd00111">
    <property type="entry name" value="Trefoil"/>
    <property type="match status" value="1"/>
</dbReference>
<dbReference type="PROSITE" id="PS00129">
    <property type="entry name" value="GLYCOSYL_HYDROL_F31_1"/>
    <property type="match status" value="1"/>
</dbReference>
<dbReference type="CDD" id="cd06602">
    <property type="entry name" value="GH31_MGAM_SI_GAA"/>
    <property type="match status" value="2"/>
</dbReference>
<dbReference type="GO" id="GO:0004558">
    <property type="term" value="F:alpha-1,4-glucosidase activity"/>
    <property type="evidence" value="ECO:0007669"/>
    <property type="project" value="TreeGrafter"/>
</dbReference>
<dbReference type="Gene3D" id="4.10.110.10">
    <property type="entry name" value="Spasmolytic Protein, domain 1"/>
    <property type="match status" value="1"/>
</dbReference>
<evidence type="ECO:0000256" key="7">
    <source>
        <dbReference type="ARBA" id="ARBA00023136"/>
    </source>
</evidence>
<dbReference type="FunFam" id="2.60.40.1180:FF:000001">
    <property type="entry name" value="Maltase-glucoamylase, intestinal"/>
    <property type="match status" value="1"/>
</dbReference>
<feature type="domain" description="Glycosyl hydrolase family 31 C-terminal" evidence="14">
    <location>
        <begin position="567"/>
        <end position="654"/>
    </location>
</feature>
<dbReference type="InterPro" id="IPR030458">
    <property type="entry name" value="Glyco_hydro_31_AS"/>
</dbReference>
<feature type="domain" description="Glycoside hydrolase family 31 TIM barrel" evidence="12">
    <location>
        <begin position="1007"/>
        <end position="1387"/>
    </location>
</feature>
<evidence type="ECO:0000256" key="8">
    <source>
        <dbReference type="ARBA" id="ARBA00023157"/>
    </source>
</evidence>
<dbReference type="SUPFAM" id="SSF74650">
    <property type="entry name" value="Galactose mutarotase-like"/>
    <property type="match status" value="2"/>
</dbReference>
<evidence type="ECO:0000259" key="14">
    <source>
        <dbReference type="Pfam" id="PF21365"/>
    </source>
</evidence>
<dbReference type="Pfam" id="PF13802">
    <property type="entry name" value="Gal_mutarotas_2"/>
    <property type="match status" value="2"/>
</dbReference>
<dbReference type="Gene3D" id="2.60.40.1180">
    <property type="entry name" value="Golgi alpha-mannosidase II"/>
    <property type="match status" value="5"/>
</dbReference>
<feature type="domain" description="Glycosyl hydrolase family 31 C-terminal" evidence="14">
    <location>
        <begin position="1395"/>
        <end position="1463"/>
    </location>
</feature>
<dbReference type="SUPFAM" id="SSF51011">
    <property type="entry name" value="Glycosyl hydrolase domain"/>
    <property type="match status" value="2"/>
</dbReference>
<evidence type="ECO:0000313" key="15">
    <source>
        <dbReference type="Ensembl" id="ENSSANP00000014333.1"/>
    </source>
</evidence>
<dbReference type="FunFam" id="3.20.20.80:FF:000016">
    <property type="entry name" value="Maltase-glucoamylase, intestinal"/>
    <property type="match status" value="2"/>
</dbReference>
<evidence type="ECO:0000259" key="13">
    <source>
        <dbReference type="Pfam" id="PF13802"/>
    </source>
</evidence>
<evidence type="ECO:0000256" key="10">
    <source>
        <dbReference type="ARBA" id="ARBA00023295"/>
    </source>
</evidence>
<dbReference type="InterPro" id="IPR017853">
    <property type="entry name" value="GH"/>
</dbReference>
<dbReference type="CDD" id="cd14752">
    <property type="entry name" value="GH31_N"/>
    <property type="match status" value="2"/>
</dbReference>
<feature type="domain" description="Glycoside hydrolase family 31 N-terminal" evidence="13">
    <location>
        <begin position="49"/>
        <end position="161"/>
    </location>
</feature>
<evidence type="ECO:0000256" key="1">
    <source>
        <dbReference type="ARBA" id="ARBA00001657"/>
    </source>
</evidence>
<dbReference type="InterPro" id="IPR048395">
    <property type="entry name" value="Glyco_hydro_31_C"/>
</dbReference>
<dbReference type="InterPro" id="IPR044913">
    <property type="entry name" value="P_trefoil_dom_sf"/>
</dbReference>
<feature type="domain" description="Glycoside hydrolase family 31 TIM barrel" evidence="12">
    <location>
        <begin position="203"/>
        <end position="559"/>
    </location>
</feature>
<dbReference type="Pfam" id="PF01055">
    <property type="entry name" value="Glyco_hydro_31_2nd"/>
    <property type="match status" value="2"/>
</dbReference>
<keyword evidence="6" id="KW-0378">Hydrolase</keyword>
<evidence type="ECO:0000256" key="2">
    <source>
        <dbReference type="ARBA" id="ARBA00004370"/>
    </source>
</evidence>
<keyword evidence="7" id="KW-0472">Membrane</keyword>
<proteinExistence type="inferred from homology"/>
<dbReference type="PROSITE" id="PS00707">
    <property type="entry name" value="GLYCOSYL_HYDROL_F31_2"/>
    <property type="match status" value="1"/>
</dbReference>
<dbReference type="InterPro" id="IPR025887">
    <property type="entry name" value="Glyco_hydro_31_N_dom"/>
</dbReference>
<dbReference type="GO" id="GO:0016020">
    <property type="term" value="C:membrane"/>
    <property type="evidence" value="ECO:0007669"/>
    <property type="project" value="UniProtKB-SubCell"/>
</dbReference>
<dbReference type="Pfam" id="PF21365">
    <property type="entry name" value="Glyco_hydro_31_3rd"/>
    <property type="match status" value="2"/>
</dbReference>
<evidence type="ECO:0000256" key="3">
    <source>
        <dbReference type="ARBA" id="ARBA00007806"/>
    </source>
</evidence>
<evidence type="ECO:0000256" key="4">
    <source>
        <dbReference type="ARBA" id="ARBA00012741"/>
    </source>
</evidence>
<dbReference type="Ensembl" id="ENSSANT00000015285.1">
    <property type="protein sequence ID" value="ENSSANP00000014333.1"/>
    <property type="gene ID" value="ENSSANG00000006048.1"/>
</dbReference>
<evidence type="ECO:0000256" key="11">
    <source>
        <dbReference type="ARBA" id="ARBA00041343"/>
    </source>
</evidence>
<comment type="subcellular location">
    <subcellularLocation>
        <location evidence="2">Membrane</location>
    </subcellularLocation>
</comment>
<evidence type="ECO:0000256" key="9">
    <source>
        <dbReference type="ARBA" id="ARBA00023180"/>
    </source>
</evidence>
<dbReference type="InterPro" id="IPR013780">
    <property type="entry name" value="Glyco_hydro_b"/>
</dbReference>
<keyword evidence="5" id="KW-0732">Signal</keyword>
<feature type="domain" description="Glycoside hydrolase family 31 N-terminal" evidence="13">
    <location>
        <begin position="866"/>
        <end position="991"/>
    </location>
</feature>
<reference evidence="15" key="1">
    <citation type="submission" date="2025-08" db="UniProtKB">
        <authorList>
            <consortium name="Ensembl"/>
        </authorList>
    </citation>
    <scope>IDENTIFICATION</scope>
</reference>
<dbReference type="InterPro" id="IPR000519">
    <property type="entry name" value="P_trefoil_dom"/>
</dbReference>
<dbReference type="InterPro" id="IPR030459">
    <property type="entry name" value="Glyco_hydro_31_CS"/>
</dbReference>
<keyword evidence="16" id="KW-1185">Reference proteome</keyword>
<keyword evidence="8" id="KW-1015">Disulfide bond</keyword>
<accession>A0A671L249</accession>
<evidence type="ECO:0000256" key="5">
    <source>
        <dbReference type="ARBA" id="ARBA00022729"/>
    </source>
</evidence>
<keyword evidence="9" id="KW-0325">Glycoprotein</keyword>
<protein>
    <recommendedName>
        <fullName evidence="4">alpha-glucosidase</fullName>
        <ecNumber evidence="4">3.2.1.20</ecNumber>
    </recommendedName>
    <alternativeName>
        <fullName evidence="11">Maltase</fullName>
    </alternativeName>
</protein>
<reference evidence="15" key="2">
    <citation type="submission" date="2025-09" db="UniProtKB">
        <authorList>
            <consortium name="Ensembl"/>
        </authorList>
    </citation>
    <scope>IDENTIFICATION</scope>
</reference>
<dbReference type="PANTHER" id="PTHR22762">
    <property type="entry name" value="ALPHA-GLUCOSIDASE"/>
    <property type="match status" value="1"/>
</dbReference>
<dbReference type="EC" id="3.2.1.20" evidence="4"/>
<evidence type="ECO:0000256" key="6">
    <source>
        <dbReference type="ARBA" id="ARBA00022801"/>
    </source>
</evidence>
<dbReference type="Gene3D" id="2.60.40.1760">
    <property type="entry name" value="glycosyl hydrolase (family 31)"/>
    <property type="match status" value="2"/>
</dbReference>